<organism evidence="8 9">
    <name type="scientific">Pseudonocardia spirodelae</name>
    <dbReference type="NCBI Taxonomy" id="3133431"/>
    <lineage>
        <taxon>Bacteria</taxon>
        <taxon>Bacillati</taxon>
        <taxon>Actinomycetota</taxon>
        <taxon>Actinomycetes</taxon>
        <taxon>Pseudonocardiales</taxon>
        <taxon>Pseudonocardiaceae</taxon>
        <taxon>Pseudonocardia</taxon>
    </lineage>
</organism>
<keyword evidence="2 6" id="KW-0812">Transmembrane</keyword>
<feature type="transmembrane region" description="Helical" evidence="6">
    <location>
        <begin position="358"/>
        <end position="378"/>
    </location>
</feature>
<keyword evidence="3 6" id="KW-1133">Transmembrane helix</keyword>
<keyword evidence="4 6" id="KW-0472">Membrane</keyword>
<protein>
    <submittedName>
        <fullName evidence="8">MFS transporter</fullName>
    </submittedName>
</protein>
<dbReference type="RefSeq" id="WP_340286108.1">
    <property type="nucleotide sequence ID" value="NZ_JBBJUP010000002.1"/>
</dbReference>
<feature type="transmembrane region" description="Helical" evidence="6">
    <location>
        <begin position="155"/>
        <end position="181"/>
    </location>
</feature>
<dbReference type="PRINTS" id="PR01036">
    <property type="entry name" value="TCRTETB"/>
</dbReference>
<evidence type="ECO:0000313" key="8">
    <source>
        <dbReference type="EMBL" id="MEJ8277996.1"/>
    </source>
</evidence>
<dbReference type="InterPro" id="IPR020846">
    <property type="entry name" value="MFS_dom"/>
</dbReference>
<evidence type="ECO:0000259" key="7">
    <source>
        <dbReference type="PROSITE" id="PS50850"/>
    </source>
</evidence>
<feature type="domain" description="Major facilitator superfamily (MFS) profile" evidence="7">
    <location>
        <begin position="31"/>
        <end position="488"/>
    </location>
</feature>
<evidence type="ECO:0000256" key="4">
    <source>
        <dbReference type="ARBA" id="ARBA00023136"/>
    </source>
</evidence>
<feature type="transmembrane region" description="Helical" evidence="6">
    <location>
        <begin position="65"/>
        <end position="85"/>
    </location>
</feature>
<feature type="compositionally biased region" description="Basic and acidic residues" evidence="5">
    <location>
        <begin position="12"/>
        <end position="25"/>
    </location>
</feature>
<feature type="transmembrane region" description="Helical" evidence="6">
    <location>
        <begin position="329"/>
        <end position="346"/>
    </location>
</feature>
<evidence type="ECO:0000313" key="9">
    <source>
        <dbReference type="Proteomes" id="UP001364211"/>
    </source>
</evidence>
<feature type="transmembrane region" description="Helical" evidence="6">
    <location>
        <begin position="291"/>
        <end position="317"/>
    </location>
</feature>
<dbReference type="EMBL" id="JBBJUP010000002">
    <property type="protein sequence ID" value="MEJ8277996.1"/>
    <property type="molecule type" value="Genomic_DNA"/>
</dbReference>
<feature type="region of interest" description="Disordered" evidence="5">
    <location>
        <begin position="1"/>
        <end position="25"/>
    </location>
</feature>
<feature type="transmembrane region" description="Helical" evidence="6">
    <location>
        <begin position="433"/>
        <end position="452"/>
    </location>
</feature>
<feature type="transmembrane region" description="Helical" evidence="6">
    <location>
        <begin position="31"/>
        <end position="53"/>
    </location>
</feature>
<dbReference type="Pfam" id="PF07690">
    <property type="entry name" value="MFS_1"/>
    <property type="match status" value="1"/>
</dbReference>
<feature type="transmembrane region" description="Helical" evidence="6">
    <location>
        <begin position="187"/>
        <end position="209"/>
    </location>
</feature>
<evidence type="ECO:0000256" key="6">
    <source>
        <dbReference type="SAM" id="Phobius"/>
    </source>
</evidence>
<feature type="transmembrane region" description="Helical" evidence="6">
    <location>
        <begin position="464"/>
        <end position="485"/>
    </location>
</feature>
<dbReference type="CDD" id="cd17321">
    <property type="entry name" value="MFS_MMR_MDR_like"/>
    <property type="match status" value="1"/>
</dbReference>
<evidence type="ECO:0000256" key="5">
    <source>
        <dbReference type="SAM" id="MobiDB-lite"/>
    </source>
</evidence>
<feature type="transmembrane region" description="Helical" evidence="6">
    <location>
        <begin position="122"/>
        <end position="143"/>
    </location>
</feature>
<dbReference type="Gene3D" id="1.20.1250.20">
    <property type="entry name" value="MFS general substrate transporter like domains"/>
    <property type="match status" value="1"/>
</dbReference>
<reference evidence="8 9" key="1">
    <citation type="submission" date="2024-03" db="EMBL/GenBank/DDBJ databases">
        <title>Draft genome sequence of Pseudonocardia sp. DW16-2.</title>
        <authorList>
            <person name="Duangmal K."/>
        </authorList>
    </citation>
    <scope>NUCLEOTIDE SEQUENCE [LARGE SCALE GENOMIC DNA]</scope>
    <source>
        <strain evidence="8 9">DW16-2</strain>
    </source>
</reference>
<evidence type="ECO:0000256" key="3">
    <source>
        <dbReference type="ARBA" id="ARBA00022989"/>
    </source>
</evidence>
<feature type="transmembrane region" description="Helical" evidence="6">
    <location>
        <begin position="384"/>
        <end position="405"/>
    </location>
</feature>
<dbReference type="InterPro" id="IPR011701">
    <property type="entry name" value="MFS"/>
</dbReference>
<proteinExistence type="predicted"/>
<dbReference type="Gene3D" id="1.20.1720.10">
    <property type="entry name" value="Multidrug resistance protein D"/>
    <property type="match status" value="1"/>
</dbReference>
<feature type="transmembrane region" description="Helical" evidence="6">
    <location>
        <begin position="251"/>
        <end position="270"/>
    </location>
</feature>
<evidence type="ECO:0000256" key="1">
    <source>
        <dbReference type="ARBA" id="ARBA00004651"/>
    </source>
</evidence>
<keyword evidence="9" id="KW-1185">Reference proteome</keyword>
<sequence length="508" mass="51806">MSDDPTAGRTAPGDERTADGEHTPDPRRWRALSVCLVAGFMSLLDVSIVNVALPAMQAGLRASAAQLSWIVSGYALTFGLVLVASGRLGDDRGRRRMFVTGLALFTLTSAVAGFAPGPEVLVAVRLVQGVAAGLLSPQVVGFIQDLFRGPERGTAFGMFGAVVGISTAVGPLLGGLLLAWAGDADGWRWVFFVNIPIGVAALVAAARLLPADTVSTGGRRPLDLAGALLLGVAVVALMLPLVLSERDPASAPWWLLAVFVGALLAFVVWERRAKRVHGHPLIDFALLRTRSYAVGATLGMTYFAGFTSIFFVLTLYLQNGLGYSPLQTGLTMTSFALGSAVTSALGGRMVSRLGQPMVVTGLATVLVGLVVTDVVLAATAGSPWTGLAIAGPLLVAGAGGGLVIAPNQTLALSEIPHTSGGTAGGVLQTGQRIGTAVGLSAVGAVFFGRLAASRGDWADAISHGLMITVGLVALALLLGVGDLVAARRRARASAVAGPARATGPAGGR</sequence>
<comment type="subcellular location">
    <subcellularLocation>
        <location evidence="1">Cell membrane</location>
        <topology evidence="1">Multi-pass membrane protein</topology>
    </subcellularLocation>
</comment>
<feature type="transmembrane region" description="Helical" evidence="6">
    <location>
        <begin position="221"/>
        <end position="239"/>
    </location>
</feature>
<dbReference type="Proteomes" id="UP001364211">
    <property type="component" value="Unassembled WGS sequence"/>
</dbReference>
<dbReference type="InterPro" id="IPR036259">
    <property type="entry name" value="MFS_trans_sf"/>
</dbReference>
<dbReference type="PANTHER" id="PTHR42718:SF39">
    <property type="entry name" value="ACTINORHODIN TRANSPORTER-RELATED"/>
    <property type="match status" value="1"/>
</dbReference>
<accession>A0ABU8T207</accession>
<dbReference type="PANTHER" id="PTHR42718">
    <property type="entry name" value="MAJOR FACILITATOR SUPERFAMILY MULTIDRUG TRANSPORTER MFSC"/>
    <property type="match status" value="1"/>
</dbReference>
<comment type="caution">
    <text evidence="8">The sequence shown here is derived from an EMBL/GenBank/DDBJ whole genome shotgun (WGS) entry which is preliminary data.</text>
</comment>
<dbReference type="SUPFAM" id="SSF103473">
    <property type="entry name" value="MFS general substrate transporter"/>
    <property type="match status" value="2"/>
</dbReference>
<gene>
    <name evidence="8" type="ORF">WJX68_03545</name>
</gene>
<name>A0ABU8T207_9PSEU</name>
<feature type="transmembrane region" description="Helical" evidence="6">
    <location>
        <begin position="97"/>
        <end position="116"/>
    </location>
</feature>
<dbReference type="PROSITE" id="PS50850">
    <property type="entry name" value="MFS"/>
    <property type="match status" value="1"/>
</dbReference>
<evidence type="ECO:0000256" key="2">
    <source>
        <dbReference type="ARBA" id="ARBA00022692"/>
    </source>
</evidence>